<evidence type="ECO:0000313" key="3">
    <source>
        <dbReference type="Proteomes" id="UP000555003"/>
    </source>
</evidence>
<dbReference type="RefSeq" id="WP_182492583.1">
    <property type="nucleotide sequence ID" value="NZ_JACJIS010000001.1"/>
</dbReference>
<comment type="caution">
    <text evidence="2">The sequence shown here is derived from an EMBL/GenBank/DDBJ whole genome shotgun (WGS) entry which is preliminary data.</text>
</comment>
<proteinExistence type="predicted"/>
<name>A0ABR6DNX0_9FLAO</name>
<protein>
    <recommendedName>
        <fullName evidence="1">CHAT domain-containing protein</fullName>
    </recommendedName>
</protein>
<sequence length="717" mass="84749">MLVKEVFTQLYKHSITKENPAWELECDCQNELTFNLVETLFQHELMELFYTYKASEKVIPIIHLHFDEIINWKQRSKLKEHKDVFSYLQFTWGICATTQLNLDGEFIYCFDVFMKSVFGRTFQNGEQYDLSDIDPYGFLNSKNNYIANSKEIVEQWFSQLYYYSKSFSGLNEWCVYFFEEVYYHLNEDFQIEQYHPQFLSNLLSWCEVNFDKRASRAIRNIIEREFNLITWSENENENEIKKSLGLQLLLCRDYRNTKKGELLAELEHNSEFNPLSKMQSREALCYDEESLTKNFSELIASIKDYNLFLETQNLDIFQCTYQRARIFKIFLSIFNIASDIEKTNIIEEILLNYYNVDKPQETGKTLFIIPNQYKRVAYCFPHKSVYDEKDSQKLIIEIIDAENKAFNTYRLLKGGIKQEIIITDFSVGMPLPKFAYDFEKRLLSLYDFNKIKEDLFNANSMSQFDLNSFPLQTLMMKTINKTLPINLSLSKKLDFPKIEKILFWSGFSQTSEIEREALEEIFQFAEIEFEVHNEENSSLKKFQNRIIEYKPDIVWISSHGEYQHYEPNISSIKLSESESISIRDFEQLINKDDKRRLLFLNVCEGGVHSQTGEFKNIGFPNLLTATNQDIISHLWMVEARFACVFGVFVALGVALLQKNYFEAFEYSLSRVLIDKETILEELETFPVNLTNLKERIQNNDSTEWDNIITTGSPVYNI</sequence>
<keyword evidence="3" id="KW-1185">Reference proteome</keyword>
<organism evidence="2 3">
    <name type="scientific">Flavobacterium gossypii</name>
    <dbReference type="NCBI Taxonomy" id="1646119"/>
    <lineage>
        <taxon>Bacteria</taxon>
        <taxon>Pseudomonadati</taxon>
        <taxon>Bacteroidota</taxon>
        <taxon>Flavobacteriia</taxon>
        <taxon>Flavobacteriales</taxon>
        <taxon>Flavobacteriaceae</taxon>
        <taxon>Flavobacterium</taxon>
    </lineage>
</organism>
<dbReference type="Pfam" id="PF12770">
    <property type="entry name" value="CHAT"/>
    <property type="match status" value="1"/>
</dbReference>
<dbReference type="EMBL" id="JACJIS010000001">
    <property type="protein sequence ID" value="MBA9072575.1"/>
    <property type="molecule type" value="Genomic_DNA"/>
</dbReference>
<evidence type="ECO:0000313" key="2">
    <source>
        <dbReference type="EMBL" id="MBA9072575.1"/>
    </source>
</evidence>
<reference evidence="2 3" key="1">
    <citation type="submission" date="2020-08" db="EMBL/GenBank/DDBJ databases">
        <title>Genomic Encyclopedia of Type Strains, Phase IV (KMG-IV): sequencing the most valuable type-strain genomes for metagenomic binning, comparative biology and taxonomic classification.</title>
        <authorList>
            <person name="Goeker M."/>
        </authorList>
    </citation>
    <scope>NUCLEOTIDE SEQUENCE [LARGE SCALE GENOMIC DNA]</scope>
    <source>
        <strain evidence="2 3">DSM 100397</strain>
    </source>
</reference>
<gene>
    <name evidence="2" type="ORF">GGR22_000701</name>
</gene>
<accession>A0ABR6DNX0</accession>
<dbReference type="Proteomes" id="UP000555003">
    <property type="component" value="Unassembled WGS sequence"/>
</dbReference>
<dbReference type="InterPro" id="IPR024983">
    <property type="entry name" value="CHAT_dom"/>
</dbReference>
<feature type="domain" description="CHAT" evidence="1">
    <location>
        <begin position="506"/>
        <end position="642"/>
    </location>
</feature>
<evidence type="ECO:0000259" key="1">
    <source>
        <dbReference type="Pfam" id="PF12770"/>
    </source>
</evidence>